<keyword evidence="6" id="KW-0479">Metal-binding</keyword>
<comment type="caution">
    <text evidence="11">The sequence shown here is derived from an EMBL/GenBank/DDBJ whole genome shotgun (WGS) entry which is preliminary data.</text>
</comment>
<keyword evidence="9" id="KW-0460">Magnesium</keyword>
<dbReference type="EMBL" id="JAASQJ010000001">
    <property type="protein sequence ID" value="NIJ51925.1"/>
    <property type="molecule type" value="Genomic_DNA"/>
</dbReference>
<gene>
    <name evidence="11" type="ORF">FHS68_001081</name>
</gene>
<evidence type="ECO:0000256" key="5">
    <source>
        <dbReference type="ARBA" id="ARBA00022694"/>
    </source>
</evidence>
<dbReference type="PANTHER" id="PTHR33540:SF2">
    <property type="entry name" value="TRNA THREONYLCARBAMOYLADENOSINE BIOSYNTHESIS PROTEIN TSAE"/>
    <property type="match status" value="1"/>
</dbReference>
<dbReference type="Pfam" id="PF02367">
    <property type="entry name" value="TsaE"/>
    <property type="match status" value="1"/>
</dbReference>
<evidence type="ECO:0000313" key="11">
    <source>
        <dbReference type="EMBL" id="NIJ51925.1"/>
    </source>
</evidence>
<evidence type="ECO:0000256" key="9">
    <source>
        <dbReference type="ARBA" id="ARBA00022842"/>
    </source>
</evidence>
<accession>A0ABX0UJP9</accession>
<dbReference type="PANTHER" id="PTHR33540">
    <property type="entry name" value="TRNA THREONYLCARBAMOYLADENOSINE BIOSYNTHESIS PROTEIN TSAE"/>
    <property type="match status" value="1"/>
</dbReference>
<evidence type="ECO:0000256" key="2">
    <source>
        <dbReference type="ARBA" id="ARBA00007599"/>
    </source>
</evidence>
<dbReference type="SUPFAM" id="SSF52540">
    <property type="entry name" value="P-loop containing nucleoside triphosphate hydrolases"/>
    <property type="match status" value="1"/>
</dbReference>
<dbReference type="Gene3D" id="3.40.50.300">
    <property type="entry name" value="P-loop containing nucleotide triphosphate hydrolases"/>
    <property type="match status" value="1"/>
</dbReference>
<proteinExistence type="inferred from homology"/>
<keyword evidence="4" id="KW-0963">Cytoplasm</keyword>
<evidence type="ECO:0000313" key="12">
    <source>
        <dbReference type="Proteomes" id="UP001179181"/>
    </source>
</evidence>
<dbReference type="InterPro" id="IPR003442">
    <property type="entry name" value="T6A_TsaE"/>
</dbReference>
<dbReference type="NCBIfam" id="TIGR00150">
    <property type="entry name" value="T6A_YjeE"/>
    <property type="match status" value="1"/>
</dbReference>
<reference evidence="11 12" key="1">
    <citation type="submission" date="2020-03" db="EMBL/GenBank/DDBJ databases">
        <title>Genomic Encyclopedia of Type Strains, Phase IV (KMG-IV): sequencing the most valuable type-strain genomes for metagenomic binning, comparative biology and taxonomic classification.</title>
        <authorList>
            <person name="Goeker M."/>
        </authorList>
    </citation>
    <scope>NUCLEOTIDE SEQUENCE [LARGE SCALE GENOMIC DNA]</scope>
    <source>
        <strain evidence="11 12">DSM 102865</strain>
    </source>
</reference>
<protein>
    <recommendedName>
        <fullName evidence="3">tRNA threonylcarbamoyladenosine biosynthesis protein TsaE</fullName>
    </recommendedName>
    <alternativeName>
        <fullName evidence="10">t(6)A37 threonylcarbamoyladenosine biosynthesis protein TsaE</fullName>
    </alternativeName>
</protein>
<evidence type="ECO:0000256" key="4">
    <source>
        <dbReference type="ARBA" id="ARBA00022490"/>
    </source>
</evidence>
<keyword evidence="7" id="KW-0547">Nucleotide-binding</keyword>
<sequence length="148" mass="16829">MYFYKMTVGPAVIHFKALDELEQVAADLLEIGGQVPVWLFEGHMGAGKTTLIKALCIKLGVKSNIQSPTFSLVNEYDAGGKPIYHFDFYRIKDETEALDMGVEEYFDSGNYCFVEWPGKIEYLWPLTYLRLNLQADESGMRTLEISKV</sequence>
<name>A0ABX0UJP9_9BACT</name>
<keyword evidence="12" id="KW-1185">Reference proteome</keyword>
<comment type="similarity">
    <text evidence="2">Belongs to the TsaE family.</text>
</comment>
<organism evidence="11 12">
    <name type="scientific">Dyadobacter arcticus</name>
    <dbReference type="NCBI Taxonomy" id="1078754"/>
    <lineage>
        <taxon>Bacteria</taxon>
        <taxon>Pseudomonadati</taxon>
        <taxon>Bacteroidota</taxon>
        <taxon>Cytophagia</taxon>
        <taxon>Cytophagales</taxon>
        <taxon>Spirosomataceae</taxon>
        <taxon>Dyadobacter</taxon>
    </lineage>
</organism>
<dbReference type="Proteomes" id="UP001179181">
    <property type="component" value="Unassembled WGS sequence"/>
</dbReference>
<evidence type="ECO:0000256" key="3">
    <source>
        <dbReference type="ARBA" id="ARBA00019010"/>
    </source>
</evidence>
<dbReference type="InterPro" id="IPR027417">
    <property type="entry name" value="P-loop_NTPase"/>
</dbReference>
<evidence type="ECO:0000256" key="10">
    <source>
        <dbReference type="ARBA" id="ARBA00032441"/>
    </source>
</evidence>
<comment type="subcellular location">
    <subcellularLocation>
        <location evidence="1">Cytoplasm</location>
    </subcellularLocation>
</comment>
<evidence type="ECO:0000256" key="6">
    <source>
        <dbReference type="ARBA" id="ARBA00022723"/>
    </source>
</evidence>
<evidence type="ECO:0000256" key="8">
    <source>
        <dbReference type="ARBA" id="ARBA00022840"/>
    </source>
</evidence>
<evidence type="ECO:0000256" key="7">
    <source>
        <dbReference type="ARBA" id="ARBA00022741"/>
    </source>
</evidence>
<keyword evidence="8" id="KW-0067">ATP-binding</keyword>
<evidence type="ECO:0000256" key="1">
    <source>
        <dbReference type="ARBA" id="ARBA00004496"/>
    </source>
</evidence>
<keyword evidence="5" id="KW-0819">tRNA processing</keyword>